<dbReference type="InterPro" id="IPR036291">
    <property type="entry name" value="NAD(P)-bd_dom_sf"/>
</dbReference>
<dbReference type="Pfam" id="PF03435">
    <property type="entry name" value="Sacchrp_dh_NADP"/>
    <property type="match status" value="1"/>
</dbReference>
<dbReference type="SUPFAM" id="SSF55347">
    <property type="entry name" value="Glyceraldehyde-3-phosphate dehydrogenase-like, C-terminal domain"/>
    <property type="match status" value="1"/>
</dbReference>
<protein>
    <submittedName>
        <fullName evidence="4">Saccharopine dehydrogenase family protein</fullName>
    </submittedName>
</protein>
<organism evidence="4 5">
    <name type="scientific">candidate division CSSED10-310 bacterium</name>
    <dbReference type="NCBI Taxonomy" id="2855610"/>
    <lineage>
        <taxon>Bacteria</taxon>
        <taxon>Bacteria division CSSED10-310</taxon>
    </lineage>
</organism>
<evidence type="ECO:0000256" key="1">
    <source>
        <dbReference type="ARBA" id="ARBA00023002"/>
    </source>
</evidence>
<dbReference type="PANTHER" id="PTHR11133:SF22">
    <property type="entry name" value="ALPHA-AMINOADIPIC SEMIALDEHYDE SYNTHASE, MITOCHONDRIAL"/>
    <property type="match status" value="1"/>
</dbReference>
<evidence type="ECO:0000313" key="5">
    <source>
        <dbReference type="Proteomes" id="UP001594351"/>
    </source>
</evidence>
<keyword evidence="5" id="KW-1185">Reference proteome</keyword>
<gene>
    <name evidence="4" type="ORF">ACFL27_18960</name>
</gene>
<evidence type="ECO:0000259" key="3">
    <source>
        <dbReference type="Pfam" id="PF16653"/>
    </source>
</evidence>
<dbReference type="Proteomes" id="UP001594351">
    <property type="component" value="Unassembled WGS sequence"/>
</dbReference>
<dbReference type="Gene3D" id="3.40.50.720">
    <property type="entry name" value="NAD(P)-binding Rossmann-like Domain"/>
    <property type="match status" value="2"/>
</dbReference>
<comment type="caution">
    <text evidence="4">The sequence shown here is derived from an EMBL/GenBank/DDBJ whole genome shotgun (WGS) entry which is preliminary data.</text>
</comment>
<sequence length="388" mass="43237">MVLGTGLQGKAVLHDLESNDLITDIVAADIEISEVEAYLRPTGARKTKCVSVDASCEAELSQLLQSEQPDIVICMLPPSLGYLVAKVALSAKIHYVSSSYTGQISKLDREAHRKGIIILPEMGMDPGIDLILGQLAVHEVDEVRSLYFYGGGIPEPACADQNPLHYKITWSFDGVLKAYNRPARLLKNEQTLDLPASEIFREEHLHHLNIPSVGRLEAFPNGDALKYIKLYSLGPALKNIGRYSIRWPGHSQFWQVMADLGFLEDKPLISSETRTTPHQFLVDHLTPRLQFHQTERDVVVVRIVAHGVRQKKQVTVTCDLIDYRDLKTGLFAMNRTVGFTASIAALMILNGEIKKSGVLSPAVHVPPDQFFDKLATRGMKFQKQVHQK</sequence>
<proteinExistence type="predicted"/>
<reference evidence="4 5" key="1">
    <citation type="submission" date="2024-09" db="EMBL/GenBank/DDBJ databases">
        <title>Laminarin stimulates single cell rates of sulfate reduction while oxygen inhibits transcriptomic activity in coastal marine sediment.</title>
        <authorList>
            <person name="Lindsay M."/>
            <person name="Orcutt B."/>
            <person name="Emerson D."/>
            <person name="Stepanauskas R."/>
            <person name="D'Angelo T."/>
        </authorList>
    </citation>
    <scope>NUCLEOTIDE SEQUENCE [LARGE SCALE GENOMIC DNA]</scope>
    <source>
        <strain evidence="4">SAG AM-311-K15</strain>
    </source>
</reference>
<feature type="domain" description="Saccharopine dehydrogenase NADP binding" evidence="2">
    <location>
        <begin position="2"/>
        <end position="119"/>
    </location>
</feature>
<evidence type="ECO:0000259" key="2">
    <source>
        <dbReference type="Pfam" id="PF03435"/>
    </source>
</evidence>
<dbReference type="InterPro" id="IPR051168">
    <property type="entry name" value="AASS"/>
</dbReference>
<dbReference type="Pfam" id="PF16653">
    <property type="entry name" value="Sacchrp_dh_C"/>
    <property type="match status" value="1"/>
</dbReference>
<dbReference type="PANTHER" id="PTHR11133">
    <property type="entry name" value="SACCHAROPINE DEHYDROGENASE"/>
    <property type="match status" value="1"/>
</dbReference>
<keyword evidence="1" id="KW-0560">Oxidoreductase</keyword>
<dbReference type="InterPro" id="IPR005097">
    <property type="entry name" value="Sacchrp_dh_NADP-bd"/>
</dbReference>
<accession>A0ABV6Z1G1</accession>
<evidence type="ECO:0000313" key="4">
    <source>
        <dbReference type="EMBL" id="MFC1852282.1"/>
    </source>
</evidence>
<dbReference type="SUPFAM" id="SSF51735">
    <property type="entry name" value="NAD(P)-binding Rossmann-fold domains"/>
    <property type="match status" value="1"/>
</dbReference>
<dbReference type="InterPro" id="IPR032095">
    <property type="entry name" value="Sacchrp_dh-like_C"/>
</dbReference>
<feature type="domain" description="Saccharopine dehydrogenase-like C-terminal" evidence="3">
    <location>
        <begin position="123"/>
        <end position="378"/>
    </location>
</feature>
<dbReference type="EMBL" id="JBHPBY010000292">
    <property type="protein sequence ID" value="MFC1852282.1"/>
    <property type="molecule type" value="Genomic_DNA"/>
</dbReference>
<dbReference type="Gene3D" id="3.30.360.10">
    <property type="entry name" value="Dihydrodipicolinate Reductase, domain 2"/>
    <property type="match status" value="1"/>
</dbReference>
<name>A0ABV6Z1G1_UNCC1</name>